<evidence type="ECO:0000256" key="1">
    <source>
        <dbReference type="ARBA" id="ARBA00022737"/>
    </source>
</evidence>
<dbReference type="PROSITE" id="PS50012">
    <property type="entry name" value="RCC1_3"/>
    <property type="match status" value="2"/>
</dbReference>
<feature type="chain" id="PRO_5047475282" evidence="3">
    <location>
        <begin position="21"/>
        <end position="265"/>
    </location>
</feature>
<dbReference type="PANTHER" id="PTHR45622:SF70">
    <property type="entry name" value="SECRETION-REGULATING GUANINE NUCLEOTIDE EXCHANGE FACTOR"/>
    <property type="match status" value="1"/>
</dbReference>
<evidence type="ECO:0000313" key="4">
    <source>
        <dbReference type="EMBL" id="CAK0858101.1"/>
    </source>
</evidence>
<evidence type="ECO:0000256" key="3">
    <source>
        <dbReference type="SAM" id="SignalP"/>
    </source>
</evidence>
<organism evidence="4 5">
    <name type="scientific">Prorocentrum cordatum</name>
    <dbReference type="NCBI Taxonomy" id="2364126"/>
    <lineage>
        <taxon>Eukaryota</taxon>
        <taxon>Sar</taxon>
        <taxon>Alveolata</taxon>
        <taxon>Dinophyceae</taxon>
        <taxon>Prorocentrales</taxon>
        <taxon>Prorocentraceae</taxon>
        <taxon>Prorocentrum</taxon>
    </lineage>
</organism>
<dbReference type="Pfam" id="PF13540">
    <property type="entry name" value="RCC1_2"/>
    <property type="match status" value="3"/>
</dbReference>
<accession>A0ABN9UGM1</accession>
<evidence type="ECO:0000256" key="2">
    <source>
        <dbReference type="PROSITE-ProRule" id="PRU00235"/>
    </source>
</evidence>
<dbReference type="EMBL" id="CAUYUJ010015786">
    <property type="protein sequence ID" value="CAK0858101.1"/>
    <property type="molecule type" value="Genomic_DNA"/>
</dbReference>
<feature type="signal peptide" evidence="3">
    <location>
        <begin position="1"/>
        <end position="20"/>
    </location>
</feature>
<dbReference type="InterPro" id="IPR051709">
    <property type="entry name" value="Ub-ligase/GTPase-reg"/>
</dbReference>
<reference evidence="4" key="1">
    <citation type="submission" date="2023-10" db="EMBL/GenBank/DDBJ databases">
        <authorList>
            <person name="Chen Y."/>
            <person name="Shah S."/>
            <person name="Dougan E. K."/>
            <person name="Thang M."/>
            <person name="Chan C."/>
        </authorList>
    </citation>
    <scope>NUCLEOTIDE SEQUENCE [LARGE SCALE GENOMIC DNA]</scope>
</reference>
<dbReference type="SUPFAM" id="SSF50985">
    <property type="entry name" value="RCC1/BLIP-II"/>
    <property type="match status" value="1"/>
</dbReference>
<feature type="non-terminal residue" evidence="4">
    <location>
        <position position="265"/>
    </location>
</feature>
<keyword evidence="3" id="KW-0732">Signal</keyword>
<dbReference type="PANTHER" id="PTHR45622">
    <property type="entry name" value="UBIQUITIN-PROTEIN LIGASE E3A-RELATED"/>
    <property type="match status" value="1"/>
</dbReference>
<dbReference type="InterPro" id="IPR000408">
    <property type="entry name" value="Reg_chr_condens"/>
</dbReference>
<name>A0ABN9UGM1_9DINO</name>
<dbReference type="Proteomes" id="UP001189429">
    <property type="component" value="Unassembled WGS sequence"/>
</dbReference>
<evidence type="ECO:0000313" key="5">
    <source>
        <dbReference type="Proteomes" id="UP001189429"/>
    </source>
</evidence>
<proteinExistence type="predicted"/>
<protein>
    <submittedName>
        <fullName evidence="4">Uncharacterized protein</fullName>
    </submittedName>
</protein>
<sequence length="265" mass="27123">MLVAAGGAHTVLLWSDGTAAACGRNDDGRCDVPALSGGLTYTQVAAGGAHTVLLRSDGATTACGGNADGQCRVPALGEGLTYIQVAAGGAHTVLLKSDGAVAACGWNSHGQCDVPALSGGLTYTQVAAGGAHTVLVRSDGTVAACGRNDSRWTDWWPWRRARLRYATCALPPSALPVLVLQALFDGASVQFLTLGGEEFDRVPAGPAERLADVRARLRAGRLARLLGSTFSAADAVLPGGELLSRAPPEETCAVAFAHADYGQEE</sequence>
<feature type="repeat" description="RCC1" evidence="2">
    <location>
        <begin position="9"/>
        <end position="57"/>
    </location>
</feature>
<keyword evidence="5" id="KW-1185">Reference proteome</keyword>
<dbReference type="Gene3D" id="2.130.10.30">
    <property type="entry name" value="Regulator of chromosome condensation 1/beta-lactamase-inhibitor protein II"/>
    <property type="match status" value="1"/>
</dbReference>
<gene>
    <name evidence="4" type="ORF">PCOR1329_LOCUS47991</name>
</gene>
<feature type="repeat" description="RCC1" evidence="2">
    <location>
        <begin position="99"/>
        <end position="139"/>
    </location>
</feature>
<dbReference type="InterPro" id="IPR009091">
    <property type="entry name" value="RCC1/BLIP-II"/>
</dbReference>
<keyword evidence="1" id="KW-0677">Repeat</keyword>
<comment type="caution">
    <text evidence="4">The sequence shown here is derived from an EMBL/GenBank/DDBJ whole genome shotgun (WGS) entry which is preliminary data.</text>
</comment>